<keyword evidence="7" id="KW-1185">Reference proteome</keyword>
<evidence type="ECO:0000256" key="2">
    <source>
        <dbReference type="ARBA" id="ARBA00022723"/>
    </source>
</evidence>
<evidence type="ECO:0000256" key="1">
    <source>
        <dbReference type="ARBA" id="ARBA00004123"/>
    </source>
</evidence>
<dbReference type="GO" id="GO:0006351">
    <property type="term" value="P:DNA-templated transcription"/>
    <property type="evidence" value="ECO:0007669"/>
    <property type="project" value="InterPro"/>
</dbReference>
<reference evidence="6" key="2">
    <citation type="submission" date="2023-05" db="EMBL/GenBank/DDBJ databases">
        <authorList>
            <consortium name="Lawrence Berkeley National Laboratory"/>
            <person name="Steindorff A."/>
            <person name="Hensen N."/>
            <person name="Bonometti L."/>
            <person name="Westerberg I."/>
            <person name="Brannstrom I.O."/>
            <person name="Guillou S."/>
            <person name="Cros-Aarteil S."/>
            <person name="Calhoun S."/>
            <person name="Haridas S."/>
            <person name="Kuo A."/>
            <person name="Mondo S."/>
            <person name="Pangilinan J."/>
            <person name="Riley R."/>
            <person name="Labutti K."/>
            <person name="Andreopoulos B."/>
            <person name="Lipzen A."/>
            <person name="Chen C."/>
            <person name="Yanf M."/>
            <person name="Daum C."/>
            <person name="Ng V."/>
            <person name="Clum A."/>
            <person name="Ohm R."/>
            <person name="Martin F."/>
            <person name="Silar P."/>
            <person name="Natvig D."/>
            <person name="Lalanne C."/>
            <person name="Gautier V."/>
            <person name="Ament-Velasquez S.L."/>
            <person name="Kruys A."/>
            <person name="Hutchinson M.I."/>
            <person name="Powell A.J."/>
            <person name="Barry K."/>
            <person name="Miller A.N."/>
            <person name="Grigoriev I.V."/>
            <person name="Debuchy R."/>
            <person name="Gladieux P."/>
            <person name="Thoren M.H."/>
            <person name="Johannesson H."/>
        </authorList>
    </citation>
    <scope>NUCLEOTIDE SEQUENCE</scope>
    <source>
        <strain evidence="6">CBS 141.50</strain>
    </source>
</reference>
<dbReference type="GO" id="GO:0003677">
    <property type="term" value="F:DNA binding"/>
    <property type="evidence" value="ECO:0007669"/>
    <property type="project" value="InterPro"/>
</dbReference>
<sequence length="672" mass="74978">MPTPPNDVGAVPPLTEPPRIVNPNRRRDKPQLSCNLCRRRKLRCDRQHPCSCCTARGLACTYPEKSQASGPAAHLPKPAAMYDRIVQLERLVKSIVPDPKTGSLDSASDLASRFASLTGSAGAGIAPSISKLSIADPPKPLDVRSEYGSMRVSPSELRYVGGDHWAAILDNIADLKDHFDREEQDELAAPSDSQQGSDAVEGQLDDVVETDLDRLAVPQSTHALLLYGCPLPTSRSEILAALPPKSAVDRYISRYFGRLDIVHCHLPTSQYNAFWENPSGVSIIWIGLLFSMMCLAVVASDASDMAHGDPEHRSVQVAIYREKTVQCLLAGEYTKTGAYVLETIINYIYLELGVRGKDAGKDVWFLYALELNLAMRMGYHRDPIHYPDLTPLQAEMRRRLWATVLQGDILVSSQMGMPRMINDWKYDITEPRNLRDEDLNEEMTELPPVRPETELTPALGVIARRRMFVALGAVSDITATCQPCSYDEIMRVDKIFSEAIASIPEPLQPKPIAASMMDRAEVIMARMFLAHLSAKGQIMLHRRFLHVESPSSQEEDPYAYSRDVCLDAALRGLEIQHVLDEETRPGGQLYMMRWRVSSIMNSMFLTATMVLCSMLYRGPQTDQQQRQQIRRKEEILAALRRTRTIWMGAAARGSREGKKAAETVSFVLAKAG</sequence>
<dbReference type="InterPro" id="IPR036864">
    <property type="entry name" value="Zn2-C6_fun-type_DNA-bd_sf"/>
</dbReference>
<dbReference type="RefSeq" id="XP_062638938.1">
    <property type="nucleotide sequence ID" value="XM_062776617.1"/>
</dbReference>
<dbReference type="GO" id="GO:0005634">
    <property type="term" value="C:nucleus"/>
    <property type="evidence" value="ECO:0007669"/>
    <property type="project" value="UniProtKB-SubCell"/>
</dbReference>
<evidence type="ECO:0000256" key="3">
    <source>
        <dbReference type="ARBA" id="ARBA00023242"/>
    </source>
</evidence>
<dbReference type="Pfam" id="PF00172">
    <property type="entry name" value="Zn_clus"/>
    <property type="match status" value="1"/>
</dbReference>
<evidence type="ECO:0000259" key="5">
    <source>
        <dbReference type="PROSITE" id="PS50048"/>
    </source>
</evidence>
<dbReference type="GeneID" id="87813230"/>
<feature type="domain" description="Zn(2)-C6 fungal-type" evidence="5">
    <location>
        <begin position="33"/>
        <end position="62"/>
    </location>
</feature>
<comment type="subcellular location">
    <subcellularLocation>
        <location evidence="1">Nucleus</location>
    </subcellularLocation>
</comment>
<feature type="non-terminal residue" evidence="6">
    <location>
        <position position="672"/>
    </location>
</feature>
<feature type="region of interest" description="Disordered" evidence="4">
    <location>
        <begin position="1"/>
        <end position="28"/>
    </location>
</feature>
<dbReference type="CDD" id="cd12148">
    <property type="entry name" value="fungal_TF_MHR"/>
    <property type="match status" value="1"/>
</dbReference>
<proteinExistence type="predicted"/>
<dbReference type="SMART" id="SM00066">
    <property type="entry name" value="GAL4"/>
    <property type="match status" value="1"/>
</dbReference>
<dbReference type="SMART" id="SM00906">
    <property type="entry name" value="Fungal_trans"/>
    <property type="match status" value="1"/>
</dbReference>
<dbReference type="Proteomes" id="UP001302676">
    <property type="component" value="Unassembled WGS sequence"/>
</dbReference>
<keyword evidence="3" id="KW-0539">Nucleus</keyword>
<evidence type="ECO:0000313" key="6">
    <source>
        <dbReference type="EMBL" id="KAK4145567.1"/>
    </source>
</evidence>
<evidence type="ECO:0000256" key="4">
    <source>
        <dbReference type="SAM" id="MobiDB-lite"/>
    </source>
</evidence>
<reference evidence="6" key="1">
    <citation type="journal article" date="2023" name="Mol. Phylogenet. Evol.">
        <title>Genome-scale phylogeny and comparative genomics of the fungal order Sordariales.</title>
        <authorList>
            <person name="Hensen N."/>
            <person name="Bonometti L."/>
            <person name="Westerberg I."/>
            <person name="Brannstrom I.O."/>
            <person name="Guillou S."/>
            <person name="Cros-Aarteil S."/>
            <person name="Calhoun S."/>
            <person name="Haridas S."/>
            <person name="Kuo A."/>
            <person name="Mondo S."/>
            <person name="Pangilinan J."/>
            <person name="Riley R."/>
            <person name="LaButti K."/>
            <person name="Andreopoulos B."/>
            <person name="Lipzen A."/>
            <person name="Chen C."/>
            <person name="Yan M."/>
            <person name="Daum C."/>
            <person name="Ng V."/>
            <person name="Clum A."/>
            <person name="Steindorff A."/>
            <person name="Ohm R.A."/>
            <person name="Martin F."/>
            <person name="Silar P."/>
            <person name="Natvig D.O."/>
            <person name="Lalanne C."/>
            <person name="Gautier V."/>
            <person name="Ament-Velasquez S.L."/>
            <person name="Kruys A."/>
            <person name="Hutchinson M.I."/>
            <person name="Powell A.J."/>
            <person name="Barry K."/>
            <person name="Miller A.N."/>
            <person name="Grigoriev I.V."/>
            <person name="Debuchy R."/>
            <person name="Gladieux P."/>
            <person name="Hiltunen Thoren M."/>
            <person name="Johannesson H."/>
        </authorList>
    </citation>
    <scope>NUCLEOTIDE SEQUENCE</scope>
    <source>
        <strain evidence="6">CBS 141.50</strain>
    </source>
</reference>
<evidence type="ECO:0000313" key="7">
    <source>
        <dbReference type="Proteomes" id="UP001302676"/>
    </source>
</evidence>
<dbReference type="InterPro" id="IPR001138">
    <property type="entry name" value="Zn2Cys6_DnaBD"/>
</dbReference>
<dbReference type="AlphaFoldDB" id="A0AAN6ZP14"/>
<gene>
    <name evidence="6" type="ORF">C8A04DRAFT_10528</name>
</gene>
<dbReference type="PROSITE" id="PS00463">
    <property type="entry name" value="ZN2_CY6_FUNGAL_1"/>
    <property type="match status" value="1"/>
</dbReference>
<name>A0AAN6ZP14_9PEZI</name>
<dbReference type="PANTHER" id="PTHR31001:SF74">
    <property type="entry name" value="ZN(II)2CYS6 TRANSCRIPTION FACTOR (EUROFUNG)"/>
    <property type="match status" value="1"/>
</dbReference>
<accession>A0AAN6ZP14</accession>
<dbReference type="CDD" id="cd00067">
    <property type="entry name" value="GAL4"/>
    <property type="match status" value="1"/>
</dbReference>
<dbReference type="InterPro" id="IPR007219">
    <property type="entry name" value="XnlR_reg_dom"/>
</dbReference>
<keyword evidence="2" id="KW-0479">Metal-binding</keyword>
<dbReference type="GO" id="GO:0000981">
    <property type="term" value="F:DNA-binding transcription factor activity, RNA polymerase II-specific"/>
    <property type="evidence" value="ECO:0007669"/>
    <property type="project" value="InterPro"/>
</dbReference>
<dbReference type="PANTHER" id="PTHR31001">
    <property type="entry name" value="UNCHARACTERIZED TRANSCRIPTIONAL REGULATORY PROTEIN"/>
    <property type="match status" value="1"/>
</dbReference>
<dbReference type="GO" id="GO:0008270">
    <property type="term" value="F:zinc ion binding"/>
    <property type="evidence" value="ECO:0007669"/>
    <property type="project" value="InterPro"/>
</dbReference>
<dbReference type="Gene3D" id="4.10.240.10">
    <property type="entry name" value="Zn(2)-C6 fungal-type DNA-binding domain"/>
    <property type="match status" value="1"/>
</dbReference>
<dbReference type="Pfam" id="PF04082">
    <property type="entry name" value="Fungal_trans"/>
    <property type="match status" value="1"/>
</dbReference>
<comment type="caution">
    <text evidence="6">The sequence shown here is derived from an EMBL/GenBank/DDBJ whole genome shotgun (WGS) entry which is preliminary data.</text>
</comment>
<dbReference type="InterPro" id="IPR050613">
    <property type="entry name" value="Sec_Metabolite_Reg"/>
</dbReference>
<dbReference type="SUPFAM" id="SSF57701">
    <property type="entry name" value="Zn2/Cys6 DNA-binding domain"/>
    <property type="match status" value="1"/>
</dbReference>
<dbReference type="PROSITE" id="PS50048">
    <property type="entry name" value="ZN2_CY6_FUNGAL_2"/>
    <property type="match status" value="1"/>
</dbReference>
<dbReference type="EMBL" id="MU853567">
    <property type="protein sequence ID" value="KAK4145567.1"/>
    <property type="molecule type" value="Genomic_DNA"/>
</dbReference>
<protein>
    <submittedName>
        <fullName evidence="6">Fungal-specific transcription factor</fullName>
    </submittedName>
</protein>
<organism evidence="6 7">
    <name type="scientific">Dichotomopilus funicola</name>
    <dbReference type="NCBI Taxonomy" id="1934379"/>
    <lineage>
        <taxon>Eukaryota</taxon>
        <taxon>Fungi</taxon>
        <taxon>Dikarya</taxon>
        <taxon>Ascomycota</taxon>
        <taxon>Pezizomycotina</taxon>
        <taxon>Sordariomycetes</taxon>
        <taxon>Sordariomycetidae</taxon>
        <taxon>Sordariales</taxon>
        <taxon>Chaetomiaceae</taxon>
        <taxon>Dichotomopilus</taxon>
    </lineage>
</organism>